<evidence type="ECO:0000256" key="3">
    <source>
        <dbReference type="RuleBase" id="RU003345"/>
    </source>
</evidence>
<dbReference type="OrthoDB" id="6187633at2"/>
<sequence>MTLSFLDFDPAGIVLPAGHFIGASYLDPREPLIDVQRACDGQVVGCIPDASDETVDLAVRTARDALRASGWASRAPRERARVLLRWAQLIDMHTVELARLEALNSTRPVAEAYTSDVPLTAEVIRFFAELSDKAGGDVAATRQSSLGFIAAEPYGVIGAITPWNFPLSMCSWKCGPALAAGNAVVLKPSELTPFSTMRLAELAIEAGIPAGIFNVVNGRGAGAGVALTRHPDIAKVSFTGSTKTGASIMSDAALHGTKPVTLELGGKSPQLVFSQVHDLEQTARCVARGFIANGGQACVAGTRLIVHKALAEPLVEGIRRQLDNVVPGPTWLSSTSYSPIISRTQAHRIRDMVARSLEEGAEVLHGGGFFEDTADGYFYRPMLLGNVTSATTAVREELFGPVLTVQTFEDEDEGIALAGHPTYGLAAGIHTSDIGQAMRAMRGIAAGTIWINRYGRSGDMIIPTGGFKQSGIGKDLGRQAFESCQRYKSVLIDF</sequence>
<keyword evidence="1 3" id="KW-0560">Oxidoreductase</keyword>
<dbReference type="PANTHER" id="PTHR11699">
    <property type="entry name" value="ALDEHYDE DEHYDROGENASE-RELATED"/>
    <property type="match status" value="1"/>
</dbReference>
<feature type="domain" description="PI-PLC Y-box" evidence="4">
    <location>
        <begin position="305"/>
        <end position="384"/>
    </location>
</feature>
<accession>A0A0F5JYU2</accession>
<dbReference type="PROSITE" id="PS50008">
    <property type="entry name" value="PIPLC_Y_DOMAIN"/>
    <property type="match status" value="1"/>
</dbReference>
<evidence type="ECO:0000256" key="1">
    <source>
        <dbReference type="ARBA" id="ARBA00023002"/>
    </source>
</evidence>
<protein>
    <submittedName>
        <fullName evidence="5">Aldehyde dehydrogenase</fullName>
    </submittedName>
</protein>
<dbReference type="Gene3D" id="3.40.309.10">
    <property type="entry name" value="Aldehyde Dehydrogenase, Chain A, domain 2"/>
    <property type="match status" value="1"/>
</dbReference>
<keyword evidence="6" id="KW-1185">Reference proteome</keyword>
<dbReference type="InterPro" id="IPR016161">
    <property type="entry name" value="Ald_DH/histidinol_DH"/>
</dbReference>
<dbReference type="AlphaFoldDB" id="A0A0F5JYU2"/>
<feature type="active site" evidence="2">
    <location>
        <position position="263"/>
    </location>
</feature>
<gene>
    <name evidence="5" type="ORF">WM40_15250</name>
</gene>
<dbReference type="GO" id="GO:0004030">
    <property type="term" value="F:aldehyde dehydrogenase [NAD(P)+] activity"/>
    <property type="evidence" value="ECO:0007669"/>
    <property type="project" value="UniProtKB-ARBA"/>
</dbReference>
<proteinExistence type="inferred from homology"/>
<reference evidence="5 6" key="1">
    <citation type="submission" date="2015-03" db="EMBL/GenBank/DDBJ databases">
        <title>Draft Genome Sequence of Burkholderia andropogonis type strain ICMP2807, isolated from Sorghum bicolor.</title>
        <authorList>
            <person name="Lopes-Santos L."/>
            <person name="Castro D.B."/>
            <person name="Ottoboni L.M."/>
            <person name="Park D."/>
            <person name="Weirc B.S."/>
            <person name="Destefano S.A."/>
        </authorList>
    </citation>
    <scope>NUCLEOTIDE SEQUENCE [LARGE SCALE GENOMIC DNA]</scope>
    <source>
        <strain evidence="5 6">ICMP2807</strain>
    </source>
</reference>
<dbReference type="FunFam" id="3.40.605.10:FF:000001">
    <property type="entry name" value="Aldehyde dehydrogenase 1"/>
    <property type="match status" value="1"/>
</dbReference>
<evidence type="ECO:0000313" key="5">
    <source>
        <dbReference type="EMBL" id="KKB62855.1"/>
    </source>
</evidence>
<dbReference type="RefSeq" id="WP_024903261.1">
    <property type="nucleotide sequence ID" value="NZ_CADFGU010000007.1"/>
</dbReference>
<dbReference type="Proteomes" id="UP000033618">
    <property type="component" value="Unassembled WGS sequence"/>
</dbReference>
<dbReference type="InterPro" id="IPR015590">
    <property type="entry name" value="Aldehyde_DH_dom"/>
</dbReference>
<dbReference type="GO" id="GO:0035556">
    <property type="term" value="P:intracellular signal transduction"/>
    <property type="evidence" value="ECO:0007669"/>
    <property type="project" value="InterPro"/>
</dbReference>
<evidence type="ECO:0000313" key="6">
    <source>
        <dbReference type="Proteomes" id="UP000033618"/>
    </source>
</evidence>
<dbReference type="InterPro" id="IPR016163">
    <property type="entry name" value="Ald_DH_C"/>
</dbReference>
<comment type="similarity">
    <text evidence="3">Belongs to the aldehyde dehydrogenase family.</text>
</comment>
<dbReference type="InterPro" id="IPR029510">
    <property type="entry name" value="Ald_DH_CS_GLU"/>
</dbReference>
<dbReference type="GO" id="GO:0004435">
    <property type="term" value="F:phosphatidylinositol-4,5-bisphosphate phospholipase C activity"/>
    <property type="evidence" value="ECO:0007669"/>
    <property type="project" value="InterPro"/>
</dbReference>
<dbReference type="PROSITE" id="PS00687">
    <property type="entry name" value="ALDEHYDE_DEHYDR_GLU"/>
    <property type="match status" value="1"/>
</dbReference>
<name>A0A0F5JYU2_9BURK</name>
<evidence type="ECO:0000259" key="4">
    <source>
        <dbReference type="PROSITE" id="PS50008"/>
    </source>
</evidence>
<dbReference type="InterPro" id="IPR001711">
    <property type="entry name" value="PLipase_C_Pinositol-sp_Y"/>
</dbReference>
<dbReference type="Pfam" id="PF00171">
    <property type="entry name" value="Aldedh"/>
    <property type="match status" value="1"/>
</dbReference>
<dbReference type="STRING" id="28092.WM40_15250"/>
<dbReference type="GO" id="GO:0006629">
    <property type="term" value="P:lipid metabolic process"/>
    <property type="evidence" value="ECO:0007669"/>
    <property type="project" value="InterPro"/>
</dbReference>
<dbReference type="Gene3D" id="3.40.605.10">
    <property type="entry name" value="Aldehyde Dehydrogenase, Chain A, domain 1"/>
    <property type="match status" value="1"/>
</dbReference>
<organism evidence="5 6">
    <name type="scientific">Robbsia andropogonis</name>
    <dbReference type="NCBI Taxonomy" id="28092"/>
    <lineage>
        <taxon>Bacteria</taxon>
        <taxon>Pseudomonadati</taxon>
        <taxon>Pseudomonadota</taxon>
        <taxon>Betaproteobacteria</taxon>
        <taxon>Burkholderiales</taxon>
        <taxon>Burkholderiaceae</taxon>
        <taxon>Robbsia</taxon>
    </lineage>
</organism>
<dbReference type="PATRIC" id="fig|28092.6.peg.3601"/>
<evidence type="ECO:0000256" key="2">
    <source>
        <dbReference type="PROSITE-ProRule" id="PRU10007"/>
    </source>
</evidence>
<dbReference type="EMBL" id="LAQU01000015">
    <property type="protein sequence ID" value="KKB62855.1"/>
    <property type="molecule type" value="Genomic_DNA"/>
</dbReference>
<dbReference type="SUPFAM" id="SSF53720">
    <property type="entry name" value="ALDH-like"/>
    <property type="match status" value="1"/>
</dbReference>
<dbReference type="InterPro" id="IPR016162">
    <property type="entry name" value="Ald_DH_N"/>
</dbReference>
<comment type="caution">
    <text evidence="5">The sequence shown here is derived from an EMBL/GenBank/DDBJ whole genome shotgun (WGS) entry which is preliminary data.</text>
</comment>